<keyword evidence="4" id="KW-1185">Reference proteome</keyword>
<dbReference type="RefSeq" id="WP_267279934.1">
    <property type="nucleotide sequence ID" value="NZ_JAOVZV010000001.1"/>
</dbReference>
<dbReference type="NCBIfam" id="TIGR04183">
    <property type="entry name" value="Por_Secre_tail"/>
    <property type="match status" value="1"/>
</dbReference>
<name>A0ABT3XZJ4_9FLAO</name>
<gene>
    <name evidence="3" type="ORF">OEA66_02850</name>
</gene>
<keyword evidence="1 2" id="KW-0732">Signal</keyword>
<feature type="signal peptide" evidence="2">
    <location>
        <begin position="1"/>
        <end position="19"/>
    </location>
</feature>
<comment type="caution">
    <text evidence="3">The sequence shown here is derived from an EMBL/GenBank/DDBJ whole genome shotgun (WGS) entry which is preliminary data.</text>
</comment>
<evidence type="ECO:0000313" key="3">
    <source>
        <dbReference type="EMBL" id="MCX8531288.1"/>
    </source>
</evidence>
<dbReference type="Proteomes" id="UP001070176">
    <property type="component" value="Unassembled WGS sequence"/>
</dbReference>
<evidence type="ECO:0000256" key="1">
    <source>
        <dbReference type="ARBA" id="ARBA00022729"/>
    </source>
</evidence>
<dbReference type="EMBL" id="JAOVZV010000001">
    <property type="protein sequence ID" value="MCX8531288.1"/>
    <property type="molecule type" value="Genomic_DNA"/>
</dbReference>
<dbReference type="InterPro" id="IPR026444">
    <property type="entry name" value="Secre_tail"/>
</dbReference>
<reference evidence="3" key="1">
    <citation type="submission" date="2022-10" db="EMBL/GenBank/DDBJ databases">
        <title>Chryseobacterium sp. nov., a novel bacterial species.</title>
        <authorList>
            <person name="Cao Y."/>
        </authorList>
    </citation>
    <scope>NUCLEOTIDE SEQUENCE</scope>
    <source>
        <strain evidence="3">KC 927</strain>
    </source>
</reference>
<accession>A0ABT3XZJ4</accession>
<dbReference type="Gene3D" id="2.60.120.200">
    <property type="match status" value="2"/>
</dbReference>
<evidence type="ECO:0000256" key="2">
    <source>
        <dbReference type="SAM" id="SignalP"/>
    </source>
</evidence>
<feature type="chain" id="PRO_5046078785" evidence="2">
    <location>
        <begin position="20"/>
        <end position="426"/>
    </location>
</feature>
<organism evidence="3 4">
    <name type="scientific">Chryseobacterium luquanense</name>
    <dbReference type="NCBI Taxonomy" id="2983766"/>
    <lineage>
        <taxon>Bacteria</taxon>
        <taxon>Pseudomonadati</taxon>
        <taxon>Bacteroidota</taxon>
        <taxon>Flavobacteriia</taxon>
        <taxon>Flavobacteriales</taxon>
        <taxon>Weeksellaceae</taxon>
        <taxon>Chryseobacterium group</taxon>
        <taxon>Chryseobacterium</taxon>
    </lineage>
</organism>
<sequence length="426" mass="44531">MKLKLLLGALLFSAVTANAQVASIDQNFNSFTAGNTTFPQGGWSAVLPAGVGAPPPMMVVYAVTGDASDKYVSAYSGANSGTPLYLVSPQIVAPTGNKTLTFKTRKNVSGAAVLVQAGLVSSPTDMSTFVPLGTELNVTSTTFQTVTIPVPSSTSSYLAFRTVNAIPGVPHTAADFDDVVYDTTPVGTINENFNAFTAGSSALPQNGWNKVIATMPHNVYIAANNGSNSAQFYSANTPNTTAYLIAPRIVAPDGSKKLRFTIGVSAAANGSSTLEAGMVTSPTDMASFTSLGAPVTITTSSTPQIITLDVPTSTKQYVAWRFVGAANHSAVYVDDVIYDVLSSLGTSDIKTNTNTLNFVINTNNEIQFVGKSNVKSVKVYSASGNLVAQGAVNNNRFDVSSLATGLYIFTSEDDNKTVSHSKFIKK</sequence>
<proteinExistence type="predicted"/>
<protein>
    <submittedName>
        <fullName evidence="3">T9SS type A sorting domain-containing protein</fullName>
    </submittedName>
</protein>
<evidence type="ECO:0000313" key="4">
    <source>
        <dbReference type="Proteomes" id="UP001070176"/>
    </source>
</evidence>